<name>A0ABP1SAV9_9HEXA</name>
<dbReference type="Proteomes" id="UP001642540">
    <property type="component" value="Unassembled WGS sequence"/>
</dbReference>
<keyword evidence="3" id="KW-1185">Reference proteome</keyword>
<organism evidence="2 3">
    <name type="scientific">Orchesella dallaii</name>
    <dbReference type="NCBI Taxonomy" id="48710"/>
    <lineage>
        <taxon>Eukaryota</taxon>
        <taxon>Metazoa</taxon>
        <taxon>Ecdysozoa</taxon>
        <taxon>Arthropoda</taxon>
        <taxon>Hexapoda</taxon>
        <taxon>Collembola</taxon>
        <taxon>Entomobryomorpha</taxon>
        <taxon>Entomobryoidea</taxon>
        <taxon>Orchesellidae</taxon>
        <taxon>Orchesellinae</taxon>
        <taxon>Orchesella</taxon>
    </lineage>
</organism>
<sequence length="152" mass="17486">MICQMIPNQLDSLRNPFDCDGEFEMDASRTKDITPPKKQNEELLSEKDMELPHLPGEHIPAGIPDPSTVITKQSTKNIGSTSVPQKVSKKDPRSMLVELESKEHDERMKNLRKNGKILDCELQIKKRKLEMMEEEHALKIEVLRNQINRVVD</sequence>
<dbReference type="EMBL" id="CAXLJM020000177">
    <property type="protein sequence ID" value="CAL8148854.1"/>
    <property type="molecule type" value="Genomic_DNA"/>
</dbReference>
<protein>
    <submittedName>
        <fullName evidence="2">Uncharacterized protein</fullName>
    </submittedName>
</protein>
<comment type="caution">
    <text evidence="2">The sequence shown here is derived from an EMBL/GenBank/DDBJ whole genome shotgun (WGS) entry which is preliminary data.</text>
</comment>
<feature type="compositionally biased region" description="Polar residues" evidence="1">
    <location>
        <begin position="74"/>
        <end position="85"/>
    </location>
</feature>
<feature type="region of interest" description="Disordered" evidence="1">
    <location>
        <begin position="74"/>
        <end position="93"/>
    </location>
</feature>
<evidence type="ECO:0000313" key="3">
    <source>
        <dbReference type="Proteomes" id="UP001642540"/>
    </source>
</evidence>
<evidence type="ECO:0000313" key="2">
    <source>
        <dbReference type="EMBL" id="CAL8148854.1"/>
    </source>
</evidence>
<accession>A0ABP1SAV9</accession>
<evidence type="ECO:0000256" key="1">
    <source>
        <dbReference type="SAM" id="MobiDB-lite"/>
    </source>
</evidence>
<gene>
    <name evidence="2" type="ORF">ODALV1_LOCUS31553</name>
</gene>
<reference evidence="2 3" key="1">
    <citation type="submission" date="2024-08" db="EMBL/GenBank/DDBJ databases">
        <authorList>
            <person name="Cucini C."/>
            <person name="Frati F."/>
        </authorList>
    </citation>
    <scope>NUCLEOTIDE SEQUENCE [LARGE SCALE GENOMIC DNA]</scope>
</reference>
<proteinExistence type="predicted"/>